<name>T1G2A8_HELRO</name>
<dbReference type="eggNOG" id="KOG4178">
    <property type="taxonomic scope" value="Eukaryota"/>
</dbReference>
<reference evidence="4 6" key="2">
    <citation type="journal article" date="2013" name="Nature">
        <title>Insights into bilaterian evolution from three spiralian genomes.</title>
        <authorList>
            <person name="Simakov O."/>
            <person name="Marletaz F."/>
            <person name="Cho S.J."/>
            <person name="Edsinger-Gonzales E."/>
            <person name="Havlak P."/>
            <person name="Hellsten U."/>
            <person name="Kuo D.H."/>
            <person name="Larsson T."/>
            <person name="Lv J."/>
            <person name="Arendt D."/>
            <person name="Savage R."/>
            <person name="Osoegawa K."/>
            <person name="de Jong P."/>
            <person name="Grimwood J."/>
            <person name="Chapman J.A."/>
            <person name="Shapiro H."/>
            <person name="Aerts A."/>
            <person name="Otillar R.P."/>
            <person name="Terry A.Y."/>
            <person name="Boore J.L."/>
            <person name="Grigoriev I.V."/>
            <person name="Lindberg D.R."/>
            <person name="Seaver E.C."/>
            <person name="Weisblat D.A."/>
            <person name="Putnam N.H."/>
            <person name="Rokhsar D.S."/>
        </authorList>
    </citation>
    <scope>NUCLEOTIDE SEQUENCE</scope>
</reference>
<dbReference type="EMBL" id="AMQM01003529">
    <property type="status" value="NOT_ANNOTATED_CDS"/>
    <property type="molecule type" value="Genomic_DNA"/>
</dbReference>
<feature type="domain" description="AB hydrolase-1" evidence="3">
    <location>
        <begin position="57"/>
        <end position="306"/>
    </location>
</feature>
<dbReference type="Gene3D" id="3.40.50.1820">
    <property type="entry name" value="alpha/beta hydrolase"/>
    <property type="match status" value="1"/>
</dbReference>
<dbReference type="InterPro" id="IPR029058">
    <property type="entry name" value="AB_hydrolase_fold"/>
</dbReference>
<organism evidence="5 6">
    <name type="scientific">Helobdella robusta</name>
    <name type="common">Californian leech</name>
    <dbReference type="NCBI Taxonomy" id="6412"/>
    <lineage>
        <taxon>Eukaryota</taxon>
        <taxon>Metazoa</taxon>
        <taxon>Spiralia</taxon>
        <taxon>Lophotrochozoa</taxon>
        <taxon>Annelida</taxon>
        <taxon>Clitellata</taxon>
        <taxon>Hirudinea</taxon>
        <taxon>Rhynchobdellida</taxon>
        <taxon>Glossiphoniidae</taxon>
        <taxon>Helobdella</taxon>
    </lineage>
</organism>
<evidence type="ECO:0000313" key="4">
    <source>
        <dbReference type="EMBL" id="ESO07815.1"/>
    </source>
</evidence>
<dbReference type="GO" id="GO:0016787">
    <property type="term" value="F:hydrolase activity"/>
    <property type="evidence" value="ECO:0000318"/>
    <property type="project" value="GO_Central"/>
</dbReference>
<dbReference type="InterPro" id="IPR000073">
    <property type="entry name" value="AB_hydrolase_1"/>
</dbReference>
<dbReference type="PANTHER" id="PTHR43329">
    <property type="entry name" value="EPOXIDE HYDROLASE"/>
    <property type="match status" value="1"/>
</dbReference>
<comment type="similarity">
    <text evidence="2">Belongs to the AB hydrolase superfamily. Epoxide hydrolase family.</text>
</comment>
<gene>
    <name evidence="5" type="primary">20215206</name>
    <name evidence="4" type="ORF">HELRODRAFT_75829</name>
</gene>
<dbReference type="PRINTS" id="PR00111">
    <property type="entry name" value="ABHYDROLASE"/>
</dbReference>
<dbReference type="OrthoDB" id="408373at2759"/>
<proteinExistence type="inferred from homology"/>
<dbReference type="CTD" id="20215206"/>
<dbReference type="PRINTS" id="PR00412">
    <property type="entry name" value="EPOXHYDRLASE"/>
</dbReference>
<reference evidence="6" key="1">
    <citation type="submission" date="2012-12" db="EMBL/GenBank/DDBJ databases">
        <authorList>
            <person name="Hellsten U."/>
            <person name="Grimwood J."/>
            <person name="Chapman J.A."/>
            <person name="Shapiro H."/>
            <person name="Aerts A."/>
            <person name="Otillar R.P."/>
            <person name="Terry A.Y."/>
            <person name="Boore J.L."/>
            <person name="Simakov O."/>
            <person name="Marletaz F."/>
            <person name="Cho S.-J."/>
            <person name="Edsinger-Gonzales E."/>
            <person name="Havlak P."/>
            <person name="Kuo D.-H."/>
            <person name="Larsson T."/>
            <person name="Lv J."/>
            <person name="Arendt D."/>
            <person name="Savage R."/>
            <person name="Osoegawa K."/>
            <person name="de Jong P."/>
            <person name="Lindberg D.R."/>
            <person name="Seaver E.C."/>
            <person name="Weisblat D.A."/>
            <person name="Putnam N.H."/>
            <person name="Grigoriev I.V."/>
            <person name="Rokhsar D.S."/>
        </authorList>
    </citation>
    <scope>NUCLEOTIDE SEQUENCE</scope>
</reference>
<dbReference type="Proteomes" id="UP000015101">
    <property type="component" value="Unassembled WGS sequence"/>
</dbReference>
<dbReference type="Pfam" id="PF00561">
    <property type="entry name" value="Abhydrolase_1"/>
    <property type="match status" value="1"/>
</dbReference>
<sequence>MFLFNLIKNGPGSLCNKARSDRPEVLTNNEYGEHKYVLLKKSRMKLHCVVSGPVNGPLLLFVHGFPEFWYSWRHQIKKFMKTHRVVAIDMRGYGESDKPHGILNFTIDKLVADLIELINELGYKECSLVAHDWGGAVAWCAAAHHPDIIKQLIILNCPHPLAFRMHIKSSFGQLFKSWYMFFFQLPLLPIVSLQMNDLSFIEDILTKKPFGCHAGAFTGEDIEAFKYTFAEYSDLCGPVNYYRAAMRYSSLSLEPLNKIKVPTLIIWGTEDQALDTELADKSKEFCDLCIVKYVEGASHWVQQDNPDDVNSLIECFLNDLDTIKKRD</sequence>
<dbReference type="SUPFAM" id="SSF53474">
    <property type="entry name" value="alpha/beta-Hydrolases"/>
    <property type="match status" value="1"/>
</dbReference>
<keyword evidence="6" id="KW-1185">Reference proteome</keyword>
<evidence type="ECO:0000313" key="6">
    <source>
        <dbReference type="Proteomes" id="UP000015101"/>
    </source>
</evidence>
<dbReference type="GO" id="GO:0004301">
    <property type="term" value="F:epoxide hydrolase activity"/>
    <property type="evidence" value="ECO:0007669"/>
    <property type="project" value="UniProtKB-ARBA"/>
</dbReference>
<protein>
    <recommendedName>
        <fullName evidence="3">AB hydrolase-1 domain-containing protein</fullName>
    </recommendedName>
</protein>
<dbReference type="AlphaFoldDB" id="T1G2A8"/>
<evidence type="ECO:0000259" key="3">
    <source>
        <dbReference type="Pfam" id="PF00561"/>
    </source>
</evidence>
<evidence type="ECO:0000313" key="5">
    <source>
        <dbReference type="EnsemblMetazoa" id="HelroP75829"/>
    </source>
</evidence>
<accession>T1G2A8</accession>
<dbReference type="KEGG" id="hro:HELRODRAFT_75829"/>
<dbReference type="OMA" id="CHGFPGL"/>
<reference evidence="5" key="3">
    <citation type="submission" date="2015-06" db="UniProtKB">
        <authorList>
            <consortium name="EnsemblMetazoa"/>
        </authorList>
    </citation>
    <scope>IDENTIFICATION</scope>
</reference>
<evidence type="ECO:0000256" key="1">
    <source>
        <dbReference type="ARBA" id="ARBA00022801"/>
    </source>
</evidence>
<evidence type="ECO:0000256" key="2">
    <source>
        <dbReference type="ARBA" id="ARBA00038334"/>
    </source>
</evidence>
<dbReference type="InParanoid" id="T1G2A8"/>
<dbReference type="EnsemblMetazoa" id="HelroT75829">
    <property type="protein sequence ID" value="HelroP75829"/>
    <property type="gene ID" value="HelroG75829"/>
</dbReference>
<dbReference type="InterPro" id="IPR000639">
    <property type="entry name" value="Epox_hydrolase-like"/>
</dbReference>
<dbReference type="HOGENOM" id="CLU_020336_7_3_1"/>
<dbReference type="EMBL" id="KB096183">
    <property type="protein sequence ID" value="ESO07815.1"/>
    <property type="molecule type" value="Genomic_DNA"/>
</dbReference>
<dbReference type="GeneID" id="20215206"/>
<keyword evidence="1" id="KW-0378">Hydrolase</keyword>
<dbReference type="RefSeq" id="XP_009014426.1">
    <property type="nucleotide sequence ID" value="XM_009016178.1"/>
</dbReference>
<dbReference type="STRING" id="6412.T1G2A8"/>